<proteinExistence type="predicted"/>
<gene>
    <name evidence="1" type="ORF">HZZ13_06185</name>
</gene>
<keyword evidence="2" id="KW-1185">Reference proteome</keyword>
<evidence type="ECO:0000313" key="1">
    <source>
        <dbReference type="EMBL" id="MBH5397379.1"/>
    </source>
</evidence>
<sequence>MNYPTFGFSAEELQSLGLLIVYCAILENQVDDVLMSFRAEATKAGPTKGLAGETLSAKLQEIKIASRSETDQEIVHLVKELRWAMAHVQKARNMLAHGRVLQDENGAPSFWSHWKLKEMTVPEVTGVMPRLIYAGKVTRHIHWKLMNRSNGGIFPMTPLPPLPGRPA</sequence>
<organism evidence="1 2">
    <name type="scientific">Bradyrhizobium agreste</name>
    <dbReference type="NCBI Taxonomy" id="2751811"/>
    <lineage>
        <taxon>Bacteria</taxon>
        <taxon>Pseudomonadati</taxon>
        <taxon>Pseudomonadota</taxon>
        <taxon>Alphaproteobacteria</taxon>
        <taxon>Hyphomicrobiales</taxon>
        <taxon>Nitrobacteraceae</taxon>
        <taxon>Bradyrhizobium</taxon>
    </lineage>
</organism>
<evidence type="ECO:0008006" key="3">
    <source>
        <dbReference type="Google" id="ProtNLM"/>
    </source>
</evidence>
<reference evidence="1 2" key="1">
    <citation type="submission" date="2020-07" db="EMBL/GenBank/DDBJ databases">
        <title>Bradyrhizobium diversity isolated from nodules of indigenous legumes of Western Australia.</title>
        <authorList>
            <person name="Klepa M.S."/>
        </authorList>
    </citation>
    <scope>NUCLEOTIDE SEQUENCE [LARGE SCALE GENOMIC DNA]</scope>
    <source>
        <strain evidence="1 2">CNPSo 4010</strain>
    </source>
</reference>
<protein>
    <recommendedName>
        <fullName evidence="3">Apea-like HEPN domain-containing protein</fullName>
    </recommendedName>
</protein>
<dbReference type="RefSeq" id="WP_197958747.1">
    <property type="nucleotide sequence ID" value="NZ_JACCHP010000003.1"/>
</dbReference>
<name>A0ABS0PJK5_9BRAD</name>
<evidence type="ECO:0000313" key="2">
    <source>
        <dbReference type="Proteomes" id="UP000807370"/>
    </source>
</evidence>
<accession>A0ABS0PJK5</accession>
<dbReference type="Proteomes" id="UP000807370">
    <property type="component" value="Unassembled WGS sequence"/>
</dbReference>
<dbReference type="EMBL" id="JACCHP010000003">
    <property type="protein sequence ID" value="MBH5397379.1"/>
    <property type="molecule type" value="Genomic_DNA"/>
</dbReference>
<comment type="caution">
    <text evidence="1">The sequence shown here is derived from an EMBL/GenBank/DDBJ whole genome shotgun (WGS) entry which is preliminary data.</text>
</comment>